<evidence type="ECO:0000313" key="1">
    <source>
        <dbReference type="EMBL" id="CAK9146461.1"/>
    </source>
</evidence>
<organism evidence="1 2">
    <name type="scientific">Ilex paraguariensis</name>
    <name type="common">yerba mate</name>
    <dbReference type="NCBI Taxonomy" id="185542"/>
    <lineage>
        <taxon>Eukaryota</taxon>
        <taxon>Viridiplantae</taxon>
        <taxon>Streptophyta</taxon>
        <taxon>Embryophyta</taxon>
        <taxon>Tracheophyta</taxon>
        <taxon>Spermatophyta</taxon>
        <taxon>Magnoliopsida</taxon>
        <taxon>eudicotyledons</taxon>
        <taxon>Gunneridae</taxon>
        <taxon>Pentapetalae</taxon>
        <taxon>asterids</taxon>
        <taxon>campanulids</taxon>
        <taxon>Aquifoliales</taxon>
        <taxon>Aquifoliaceae</taxon>
        <taxon>Ilex</taxon>
    </lineage>
</organism>
<feature type="non-terminal residue" evidence="1">
    <location>
        <position position="1"/>
    </location>
</feature>
<keyword evidence="2" id="KW-1185">Reference proteome</keyword>
<evidence type="ECO:0000313" key="2">
    <source>
        <dbReference type="Proteomes" id="UP001642360"/>
    </source>
</evidence>
<accession>A0ABC8RN96</accession>
<proteinExistence type="predicted"/>
<sequence length="93" mass="10331">DLRMISEDEASLTTSIEIVVTRGITCGEEEEKLRKLGEKKMMKRLYTLQDLADGLMALADIRDGKGRLSGPLLVSSAIISTHKNWVLLFSHVS</sequence>
<reference evidence="1 2" key="1">
    <citation type="submission" date="2024-02" db="EMBL/GenBank/DDBJ databases">
        <authorList>
            <person name="Vignale AGUSTIN F."/>
            <person name="Sosa J E."/>
            <person name="Modenutti C."/>
        </authorList>
    </citation>
    <scope>NUCLEOTIDE SEQUENCE [LARGE SCALE GENOMIC DNA]</scope>
</reference>
<comment type="caution">
    <text evidence="1">The sequence shown here is derived from an EMBL/GenBank/DDBJ whole genome shotgun (WGS) entry which is preliminary data.</text>
</comment>
<dbReference type="Proteomes" id="UP001642360">
    <property type="component" value="Unassembled WGS sequence"/>
</dbReference>
<dbReference type="AlphaFoldDB" id="A0ABC8RN96"/>
<gene>
    <name evidence="1" type="ORF">ILEXP_LOCUS14308</name>
</gene>
<name>A0ABC8RN96_9AQUA</name>
<dbReference type="EMBL" id="CAUOFW020001580">
    <property type="protein sequence ID" value="CAK9146461.1"/>
    <property type="molecule type" value="Genomic_DNA"/>
</dbReference>
<protein>
    <submittedName>
        <fullName evidence="1">Uncharacterized protein</fullName>
    </submittedName>
</protein>